<organism evidence="1 2">
    <name type="scientific">Entomophthora muscae</name>
    <dbReference type="NCBI Taxonomy" id="34485"/>
    <lineage>
        <taxon>Eukaryota</taxon>
        <taxon>Fungi</taxon>
        <taxon>Fungi incertae sedis</taxon>
        <taxon>Zoopagomycota</taxon>
        <taxon>Entomophthoromycotina</taxon>
        <taxon>Entomophthoromycetes</taxon>
        <taxon>Entomophthorales</taxon>
        <taxon>Entomophthoraceae</taxon>
        <taxon>Entomophthora</taxon>
    </lineage>
</organism>
<keyword evidence="2" id="KW-1185">Reference proteome</keyword>
<gene>
    <name evidence="1" type="ORF">DSO57_1036268</name>
</gene>
<dbReference type="EMBL" id="QTSX02006733">
    <property type="protein sequence ID" value="KAJ9052233.1"/>
    <property type="molecule type" value="Genomic_DNA"/>
</dbReference>
<protein>
    <submittedName>
        <fullName evidence="1">Uncharacterized protein</fullName>
    </submittedName>
</protein>
<comment type="caution">
    <text evidence="1">The sequence shown here is derived from an EMBL/GenBank/DDBJ whole genome shotgun (WGS) entry which is preliminary data.</text>
</comment>
<reference evidence="1" key="1">
    <citation type="submission" date="2022-04" db="EMBL/GenBank/DDBJ databases">
        <title>Genome of the entomopathogenic fungus Entomophthora muscae.</title>
        <authorList>
            <person name="Elya C."/>
            <person name="Lovett B.R."/>
            <person name="Lee E."/>
            <person name="Macias A.M."/>
            <person name="Hajek A.E."/>
            <person name="De Bivort B.L."/>
            <person name="Kasson M.T."/>
            <person name="De Fine Licht H.H."/>
            <person name="Stajich J.E."/>
        </authorList>
    </citation>
    <scope>NUCLEOTIDE SEQUENCE</scope>
    <source>
        <strain evidence="1">Berkeley</strain>
    </source>
</reference>
<evidence type="ECO:0000313" key="1">
    <source>
        <dbReference type="EMBL" id="KAJ9052233.1"/>
    </source>
</evidence>
<proteinExistence type="predicted"/>
<accession>A0ACC2RQ79</accession>
<name>A0ACC2RQ79_9FUNG</name>
<dbReference type="Proteomes" id="UP001165960">
    <property type="component" value="Unassembled WGS sequence"/>
</dbReference>
<sequence length="360" mass="39492">MASMTPKDFKAFMCMLRPSQVCFLNQLLPANSCQLWAQDCDTTVAGLECDTVTHAEEEEGFESIFAETEVPLIWLPCLGFEELQDWSDNIVLETASLPLATPSALLCTRCNSKELPSDYPTIINWFRISHHEETLYVYVKALFDEDNTLTTSAVVGVEQLVGKVDLCLHVTSRDISGFSSQHVACIWELEKPANSELPHTLGLDLQANSPHCFCLAQRLFVQVVKVNNPQLYLPLAAAFAHFMWYPPKTCSSGAAGLVGCCLKHLCELAYQSKKSMNHIFQLAWCQILLALANVCNQISNNKYKLVAPLVPLSAAKCPPSTPSRCSIPHLPTDSAPSAGTPSKNLGNESSSSGSKHCLLV</sequence>
<evidence type="ECO:0000313" key="2">
    <source>
        <dbReference type="Proteomes" id="UP001165960"/>
    </source>
</evidence>